<feature type="transmembrane region" description="Helical" evidence="5">
    <location>
        <begin position="121"/>
        <end position="139"/>
    </location>
</feature>
<reference evidence="7 8" key="1">
    <citation type="submission" date="2024-09" db="EMBL/GenBank/DDBJ databases">
        <authorList>
            <person name="Sun Q."/>
            <person name="Mori K."/>
        </authorList>
    </citation>
    <scope>NUCLEOTIDE SEQUENCE [LARGE SCALE GENOMIC DNA]</scope>
    <source>
        <strain evidence="7 8">NCAIM B.02336</strain>
    </source>
</reference>
<dbReference type="Pfam" id="PF00892">
    <property type="entry name" value="EamA"/>
    <property type="match status" value="2"/>
</dbReference>
<feature type="transmembrane region" description="Helical" evidence="5">
    <location>
        <begin position="40"/>
        <end position="58"/>
    </location>
</feature>
<dbReference type="SUPFAM" id="SSF103481">
    <property type="entry name" value="Multidrug resistance efflux transporter EmrE"/>
    <property type="match status" value="2"/>
</dbReference>
<evidence type="ECO:0000256" key="5">
    <source>
        <dbReference type="SAM" id="Phobius"/>
    </source>
</evidence>
<feature type="transmembrane region" description="Helical" evidence="5">
    <location>
        <begin position="217"/>
        <end position="238"/>
    </location>
</feature>
<name>A0ABV6PTI7_9BURK</name>
<evidence type="ECO:0000256" key="1">
    <source>
        <dbReference type="ARBA" id="ARBA00004141"/>
    </source>
</evidence>
<accession>A0ABV6PTI7</accession>
<keyword evidence="4 5" id="KW-0472">Membrane</keyword>
<feature type="transmembrane region" description="Helical" evidence="5">
    <location>
        <begin position="145"/>
        <end position="163"/>
    </location>
</feature>
<sequence>MTRRTTPLTWRHLLLILAVVAVWGTNFVIIKFALAHLPPLLLAALRFALAAFPLVLLVRRPAASWGNLALYGLAIGVGQFALLFYGMQRDITPGLASLVVQAQVFFTVALAVMIDKERLRPYQWVAALIALTGIVIIASHTDGHTTLAGLLLTLGAAFFWALGNVASRAAGPVDVLAYVAWSSLFAVPPLLLLSLWLEGWPRIASGLAQADAATWAAVVWQSLGNTIFGYGVWAWLLARYPAATVAPFSILVPVFGIGASALLMGESLPPWKLLATGLVMAGLALNLLWPRLAAARRG</sequence>
<proteinExistence type="predicted"/>
<feature type="domain" description="EamA" evidence="6">
    <location>
        <begin position="148"/>
        <end position="287"/>
    </location>
</feature>
<comment type="subcellular location">
    <subcellularLocation>
        <location evidence="1">Membrane</location>
        <topology evidence="1">Multi-pass membrane protein</topology>
    </subcellularLocation>
</comment>
<feature type="transmembrane region" description="Helical" evidence="5">
    <location>
        <begin position="91"/>
        <end position="114"/>
    </location>
</feature>
<evidence type="ECO:0000256" key="4">
    <source>
        <dbReference type="ARBA" id="ARBA00023136"/>
    </source>
</evidence>
<comment type="caution">
    <text evidence="7">The sequence shown here is derived from an EMBL/GenBank/DDBJ whole genome shotgun (WGS) entry which is preliminary data.</text>
</comment>
<feature type="transmembrane region" description="Helical" evidence="5">
    <location>
        <begin position="12"/>
        <end position="34"/>
    </location>
</feature>
<evidence type="ECO:0000313" key="8">
    <source>
        <dbReference type="Proteomes" id="UP001589834"/>
    </source>
</evidence>
<dbReference type="InterPro" id="IPR000620">
    <property type="entry name" value="EamA_dom"/>
</dbReference>
<evidence type="ECO:0000256" key="3">
    <source>
        <dbReference type="ARBA" id="ARBA00022989"/>
    </source>
</evidence>
<dbReference type="RefSeq" id="WP_377483113.1">
    <property type="nucleotide sequence ID" value="NZ_JBHLTN010000021.1"/>
</dbReference>
<feature type="transmembrane region" description="Helical" evidence="5">
    <location>
        <begin position="175"/>
        <end position="197"/>
    </location>
</feature>
<keyword evidence="2 5" id="KW-0812">Transmembrane</keyword>
<dbReference type="PANTHER" id="PTHR32322:SF9">
    <property type="entry name" value="AMINO-ACID METABOLITE EFFLUX PUMP-RELATED"/>
    <property type="match status" value="1"/>
</dbReference>
<feature type="transmembrane region" description="Helical" evidence="5">
    <location>
        <begin position="65"/>
        <end position="85"/>
    </location>
</feature>
<dbReference type="Proteomes" id="UP001589834">
    <property type="component" value="Unassembled WGS sequence"/>
</dbReference>
<feature type="transmembrane region" description="Helical" evidence="5">
    <location>
        <begin position="245"/>
        <end position="265"/>
    </location>
</feature>
<feature type="domain" description="EamA" evidence="6">
    <location>
        <begin position="13"/>
        <end position="138"/>
    </location>
</feature>
<dbReference type="InterPro" id="IPR050638">
    <property type="entry name" value="AA-Vitamin_Transporters"/>
</dbReference>
<protein>
    <submittedName>
        <fullName evidence="7">EamA family transporter</fullName>
    </submittedName>
</protein>
<keyword evidence="3 5" id="KW-1133">Transmembrane helix</keyword>
<evidence type="ECO:0000313" key="7">
    <source>
        <dbReference type="EMBL" id="MFC0593145.1"/>
    </source>
</evidence>
<evidence type="ECO:0000259" key="6">
    <source>
        <dbReference type="Pfam" id="PF00892"/>
    </source>
</evidence>
<organism evidence="7 8">
    <name type="scientific">Ottowia pentelensis</name>
    <dbReference type="NCBI Taxonomy" id="511108"/>
    <lineage>
        <taxon>Bacteria</taxon>
        <taxon>Pseudomonadati</taxon>
        <taxon>Pseudomonadota</taxon>
        <taxon>Betaproteobacteria</taxon>
        <taxon>Burkholderiales</taxon>
        <taxon>Comamonadaceae</taxon>
        <taxon>Ottowia</taxon>
    </lineage>
</organism>
<dbReference type="PANTHER" id="PTHR32322">
    <property type="entry name" value="INNER MEMBRANE TRANSPORTER"/>
    <property type="match status" value="1"/>
</dbReference>
<dbReference type="InterPro" id="IPR037185">
    <property type="entry name" value="EmrE-like"/>
</dbReference>
<gene>
    <name evidence="7" type="ORF">ACFFGG_11300</name>
</gene>
<dbReference type="EMBL" id="JBHLTN010000021">
    <property type="protein sequence ID" value="MFC0593145.1"/>
    <property type="molecule type" value="Genomic_DNA"/>
</dbReference>
<evidence type="ECO:0000256" key="2">
    <source>
        <dbReference type="ARBA" id="ARBA00022692"/>
    </source>
</evidence>
<feature type="transmembrane region" description="Helical" evidence="5">
    <location>
        <begin position="271"/>
        <end position="289"/>
    </location>
</feature>
<keyword evidence="8" id="KW-1185">Reference proteome</keyword>